<evidence type="ECO:0000256" key="17">
    <source>
        <dbReference type="ARBA" id="ARBA00022840"/>
    </source>
</evidence>
<feature type="transmembrane region" description="Helical" evidence="33">
    <location>
        <begin position="843"/>
        <end position="862"/>
    </location>
</feature>
<keyword evidence="9" id="KW-0107">Calcium channel</keyword>
<keyword evidence="7" id="KW-0597">Phosphoprotein</keyword>
<dbReference type="Pfam" id="PF02816">
    <property type="entry name" value="Alpha_kinase"/>
    <property type="match status" value="1"/>
</dbReference>
<feature type="compositionally biased region" description="Low complexity" evidence="32">
    <location>
        <begin position="1406"/>
        <end position="1418"/>
    </location>
</feature>
<comment type="catalytic activity">
    <reaction evidence="27">
        <text>L-threonyl-[protein] + ATP = O-phospho-L-threonyl-[protein] + ADP + H(+)</text>
        <dbReference type="Rhea" id="RHEA:46608"/>
        <dbReference type="Rhea" id="RHEA-COMP:11060"/>
        <dbReference type="Rhea" id="RHEA-COMP:11605"/>
        <dbReference type="ChEBI" id="CHEBI:15378"/>
        <dbReference type="ChEBI" id="CHEBI:30013"/>
        <dbReference type="ChEBI" id="CHEBI:30616"/>
        <dbReference type="ChEBI" id="CHEBI:61977"/>
        <dbReference type="ChEBI" id="CHEBI:456216"/>
        <dbReference type="EC" id="2.7.11.1"/>
    </reaction>
</comment>
<evidence type="ECO:0000256" key="14">
    <source>
        <dbReference type="ARBA" id="ARBA00022777"/>
    </source>
</evidence>
<comment type="subcellular location">
    <subcellularLocation>
        <location evidence="2">Cell membrane</location>
        <topology evidence="2">Multi-pass membrane protein</topology>
    </subcellularLocation>
    <subcellularLocation>
        <location evidence="1">Nucleus</location>
    </subcellularLocation>
</comment>
<feature type="binding site" evidence="30">
    <location>
        <position position="1725"/>
    </location>
    <ligand>
        <name>ADP</name>
        <dbReference type="ChEBI" id="CHEBI:456216"/>
    </ligand>
</feature>
<accession>A0AAX7SW52</accession>
<feature type="region of interest" description="Disordered" evidence="32">
    <location>
        <begin position="1358"/>
        <end position="1419"/>
    </location>
</feature>
<feature type="transmembrane region" description="Helical" evidence="33">
    <location>
        <begin position="986"/>
        <end position="1005"/>
    </location>
</feature>
<comment type="similarity">
    <text evidence="23">In the C-terminal section; belongs to the protein kinase superfamily. Alpha-type protein kinase family. ALPK subfamily.</text>
</comment>
<keyword evidence="10" id="KW-0808">Transferase</keyword>
<dbReference type="CDD" id="cd16971">
    <property type="entry name" value="Alpha_kinase_ChaK1_TRMP7"/>
    <property type="match status" value="1"/>
</dbReference>
<keyword evidence="15 31" id="KW-0862">Zinc</keyword>
<dbReference type="GO" id="GO:0005886">
    <property type="term" value="C:plasma membrane"/>
    <property type="evidence" value="ECO:0007669"/>
    <property type="project" value="UniProtKB-SubCell"/>
</dbReference>
<feature type="transmembrane region" description="Helical" evidence="33">
    <location>
        <begin position="921"/>
        <end position="941"/>
    </location>
</feature>
<dbReference type="GO" id="GO:0046872">
    <property type="term" value="F:metal ion binding"/>
    <property type="evidence" value="ECO:0007669"/>
    <property type="project" value="UniProtKB-KW"/>
</dbReference>
<comment type="catalytic activity">
    <reaction evidence="24">
        <text>Mg(2+)(in) = Mg(2+)(out)</text>
        <dbReference type="Rhea" id="RHEA:29827"/>
        <dbReference type="ChEBI" id="CHEBI:18420"/>
    </reaction>
</comment>
<evidence type="ECO:0000256" key="9">
    <source>
        <dbReference type="ARBA" id="ARBA00022673"/>
    </source>
</evidence>
<keyword evidence="12 31" id="KW-0479">Metal-binding</keyword>
<feature type="binding site" evidence="31">
    <location>
        <position position="1768"/>
    </location>
    <ligand>
        <name>Zn(2+)</name>
        <dbReference type="ChEBI" id="CHEBI:29105"/>
    </ligand>
</feature>
<keyword evidence="14" id="KW-0418">Kinase</keyword>
<evidence type="ECO:0000256" key="1">
    <source>
        <dbReference type="ARBA" id="ARBA00004123"/>
    </source>
</evidence>
<evidence type="ECO:0000256" key="10">
    <source>
        <dbReference type="ARBA" id="ARBA00022679"/>
    </source>
</evidence>
<evidence type="ECO:0000256" key="4">
    <source>
        <dbReference type="ARBA" id="ARBA00022448"/>
    </source>
</evidence>
<dbReference type="PROSITE" id="PS51158">
    <property type="entry name" value="ALPHA_KINASE"/>
    <property type="match status" value="1"/>
</dbReference>
<evidence type="ECO:0000256" key="25">
    <source>
        <dbReference type="ARBA" id="ARBA00034634"/>
    </source>
</evidence>
<evidence type="ECO:0000256" key="8">
    <source>
        <dbReference type="ARBA" id="ARBA00022568"/>
    </source>
</evidence>
<keyword evidence="36" id="KW-1185">Reference proteome</keyword>
<sequence>MSQKSWIESTFTKRECVYILPVSKDPHRCLPGCQICQQLVRCCCGRLVRQHAGFTASLATKYSDVKLGESSNVPMPELEEWSVEKHTEARPTDAYGVINFQGGSHSYRAKYVRLSHDTRPDSILRLMLKEWHMELPKILISVHGGVQNFDLHPRIKQVIGKGLIKAAVTTGAWILTGGVNTGVAKHVGDALKEHCSRSSKKICTIGIAPWGVIENRNDLIGRDIIAPYQTLLNPLSKLNVLNSLHSHFLLVDDGTVGKYGAEVTLRRELEKHINLQKIHARIGQGVPVVALIFEGGPNVILTVLEYLQESPPVPVVVCEGTGRAADILAYVHKQTEEGGGLPDGVETDIIATIKKTFNFSQGEAIHLFQTLMECMKSKELITVFHISSEEHQDIDVAILRALLQGTNASAFDQLVLTLAWDRVDIAKNHVFVYGQQLLVSSLEQAMLDALVMDRVDFVKLLIENGVSMHRFLTISRLEELYNTKQPPNNPTLLHLVRDVKQSHLPPNYKITLIDVGLVIEYLMGGTYRCNYTRKRFRIIYNNLHGNSRRSGRHTAGPGLRKSHESFSMQADKKEKTRHNHFIKTAQPYKPKSSTEQKQKRSKEEIVDIDDPETRRFPYPFNELLVWAVLMKRQKMSLFLWQHGEENMAKALVACKLCRSMSYEAKKSDVVDDTSEELKEYSNEFGRLAVDLLEQSFRQDETMAMKLLTYELKNWSNSTCLKLAVSSHLRPFVAHTCTQMLLSDMWMGRLNMRKNSWYKVILSILVPPAILLLEYKSKAEMAHIPQSQDDHQMTMEDSEHNFQNIAEDIQMDVFKETRSHDHVETKSDMETHVRSRKLPLTRKIYAFYHAPIVKFWSNTLFYLGYLMLYTYVVLVKMSQWPTLQEWVVIVYIFTAAIEKIREMFMAEAGKISQKIKVWFSEYFNVSDFLAIVTFFIGCGLRLGGGDAFGPGRTVYCLNIIFWYVRLLDFLTVNQQAGPYVMMIAKMVANMFYIVVIMAIVLLSYGVPRKAILYPNEEPSWTLAKDVVFQPYWMMYGEVYAYEIDVCANNSDQSVKSLCTAGVWLTPFLQAVYLFVQYILMVNLLIAFFNNVYMQVKSISNLVWKYQRYHFIMAYHEKPVLPPPFILLCHIYSLFCMCRKRKKENIYGPKLFLTEEDQKKLHDFEEQCVETYFHEKDDQFHSGSEERIRLTSERVEVMCLQLKEVGNKVNFIKRSLHTLDSQIGHLQDLSALTVDTLKTLTVQRASEASKVHNQITRELSLSKNVVPSIAPMSTDTGPLSKSSVKGKSSVSAYFGSSFPQTGATIADALIGPSPASELGPDPTLNPALSPERRGLFGLGHLAAEVGSSSSADCRAFEQSVVPVSSSELRQRGHSLTQTKQTRPQEPGPSDSPSSLPNVPSPGVQFHISSTPSQPSGSSHSELALSGLYQHPLQSDSTSVEFGAFVGKYVNEAESGDEKIKEEDEKCHTHIRAVNSYAGFTEFDRNPAFLHPDSSNSLLYCCCTWCMFMCTFPLVAVERNNLMRLSQSIPFTPVPPRGEPVTVYRLEESSPNTINNSMSSWAQRGLCAKIEFLSKEEMGGGLRRALKVLCTWSEYDILKPGHLYIVKSFLPEVVQTWQSIYKEDTVLHLCLREIQQQRAAQKLTFAFNQIRPKTIPYSPRFLEVFLLYCHSAGQWFAIEECITGEFRKFNNNNGDEIVPTNLLEETMLAFSHWTYEYTRGELLVLDLQGVGEILTDPSVIKSGEKGSYDMIFGPANLGDDAIRNFRTKHHCNSCCRKLKLPDLKRNDYTPDKVTFPQEEPPSAGGGVKESRQSMRLML</sequence>
<feature type="compositionally biased region" description="Basic and acidic residues" evidence="32">
    <location>
        <begin position="592"/>
        <end position="606"/>
    </location>
</feature>
<evidence type="ECO:0000256" key="31">
    <source>
        <dbReference type="PIRSR" id="PIRSR629601-3"/>
    </source>
</evidence>
<dbReference type="InterPro" id="IPR029601">
    <property type="entry name" value="TRPM7_a-kinase_dom"/>
</dbReference>
<feature type="transmembrane region" description="Helical" evidence="33">
    <location>
        <begin position="1070"/>
        <end position="1092"/>
    </location>
</feature>
<evidence type="ECO:0000256" key="29">
    <source>
        <dbReference type="PIRSR" id="PIRSR629601-1"/>
    </source>
</evidence>
<keyword evidence="22" id="KW-0407">Ion channel</keyword>
<evidence type="ECO:0000256" key="20">
    <source>
        <dbReference type="ARBA" id="ARBA00023136"/>
    </source>
</evidence>
<dbReference type="GO" id="GO:0055080">
    <property type="term" value="P:monoatomic cation homeostasis"/>
    <property type="evidence" value="ECO:0007669"/>
    <property type="project" value="TreeGrafter"/>
</dbReference>
<evidence type="ECO:0000256" key="24">
    <source>
        <dbReference type="ARBA" id="ARBA00034269"/>
    </source>
</evidence>
<keyword evidence="11 33" id="KW-0812">Transmembrane</keyword>
<reference evidence="35" key="2">
    <citation type="submission" date="2025-08" db="UniProtKB">
        <authorList>
            <consortium name="Ensembl"/>
        </authorList>
    </citation>
    <scope>IDENTIFICATION</scope>
</reference>
<evidence type="ECO:0000256" key="19">
    <source>
        <dbReference type="ARBA" id="ARBA00023065"/>
    </source>
</evidence>
<evidence type="ECO:0000256" key="26">
    <source>
        <dbReference type="ARBA" id="ARBA00036634"/>
    </source>
</evidence>
<evidence type="ECO:0000256" key="27">
    <source>
        <dbReference type="ARBA" id="ARBA00047899"/>
    </source>
</evidence>
<dbReference type="PANTHER" id="PTHR13800:SF8">
    <property type="entry name" value="TRANSIENT RECEPTOR POTENTIAL CATION CHANNEL SUBFAMILY M MEMBER 7"/>
    <property type="match status" value="1"/>
</dbReference>
<proteinExistence type="inferred from homology"/>
<keyword evidence="8" id="KW-0109">Calcium transport</keyword>
<evidence type="ECO:0000256" key="12">
    <source>
        <dbReference type="ARBA" id="ARBA00022723"/>
    </source>
</evidence>
<dbReference type="GO" id="GO:0005262">
    <property type="term" value="F:calcium channel activity"/>
    <property type="evidence" value="ECO:0007669"/>
    <property type="project" value="UniProtKB-KW"/>
</dbReference>
<feature type="compositionally biased region" description="Polar residues" evidence="32">
    <location>
        <begin position="1359"/>
        <end position="1381"/>
    </location>
</feature>
<dbReference type="GO" id="GO:0005634">
    <property type="term" value="C:nucleus"/>
    <property type="evidence" value="ECO:0007669"/>
    <property type="project" value="UniProtKB-SubCell"/>
</dbReference>
<name>A0AAX7SW52_ASTCA</name>
<evidence type="ECO:0000256" key="5">
    <source>
        <dbReference type="ARBA" id="ARBA00022475"/>
    </source>
</evidence>
<comment type="cofactor">
    <cofactor evidence="31">
        <name>Zn(2+)</name>
        <dbReference type="ChEBI" id="CHEBI:29105"/>
    </cofactor>
    <text evidence="31">Binds 1 zinc ion per subunit.</text>
</comment>
<protein>
    <recommendedName>
        <fullName evidence="3">non-specific serine/threonine protein kinase</fullName>
        <ecNumber evidence="3">2.7.11.1</ecNumber>
    </recommendedName>
</protein>
<evidence type="ECO:0000259" key="34">
    <source>
        <dbReference type="PROSITE" id="PS51158"/>
    </source>
</evidence>
<dbReference type="Pfam" id="PF18139">
    <property type="entry name" value="LSDAT_euk"/>
    <property type="match status" value="1"/>
</dbReference>
<comment type="catalytic activity">
    <reaction evidence="25">
        <text>Zn(2+)(in) = Zn(2+)(out)</text>
        <dbReference type="Rhea" id="RHEA:29351"/>
        <dbReference type="ChEBI" id="CHEBI:29105"/>
    </reaction>
</comment>
<evidence type="ECO:0000256" key="18">
    <source>
        <dbReference type="ARBA" id="ARBA00022989"/>
    </source>
</evidence>
<dbReference type="Pfam" id="PF00520">
    <property type="entry name" value="Ion_trans"/>
    <property type="match status" value="1"/>
</dbReference>
<keyword evidence="16" id="KW-0106">Calcium</keyword>
<comment type="catalytic activity">
    <reaction evidence="26">
        <text>Ca(2+)(in) = Ca(2+)(out)</text>
        <dbReference type="Rhea" id="RHEA:29671"/>
        <dbReference type="ChEBI" id="CHEBI:29108"/>
    </reaction>
</comment>
<feature type="binding site" evidence="31">
    <location>
        <position position="1772"/>
    </location>
    <ligand>
        <name>Zn(2+)</name>
        <dbReference type="ChEBI" id="CHEBI:29105"/>
    </ligand>
</feature>
<gene>
    <name evidence="35" type="primary">TRPM7</name>
</gene>
<dbReference type="InterPro" id="IPR050927">
    <property type="entry name" value="TRPM"/>
</dbReference>
<feature type="binding site" evidence="30">
    <location>
        <position position="1580"/>
    </location>
    <ligand>
        <name>ADP</name>
        <dbReference type="ChEBI" id="CHEBI:456216"/>
    </ligand>
</feature>
<feature type="binding site" evidence="30">
    <location>
        <position position="1604"/>
    </location>
    <ligand>
        <name>ADP</name>
        <dbReference type="ChEBI" id="CHEBI:456216"/>
    </ligand>
</feature>
<keyword evidence="21" id="KW-0539">Nucleus</keyword>
<keyword evidence="19" id="KW-0406">Ion transport</keyword>
<evidence type="ECO:0000313" key="35">
    <source>
        <dbReference type="Ensembl" id="ENSACLP00000048653.1"/>
    </source>
</evidence>
<feature type="binding site" evidence="30">
    <location>
        <position position="1676"/>
    </location>
    <ligand>
        <name>ADP</name>
        <dbReference type="ChEBI" id="CHEBI:456216"/>
    </ligand>
</feature>
<keyword evidence="13 30" id="KW-0547">Nucleotide-binding</keyword>
<reference evidence="35" key="3">
    <citation type="submission" date="2025-09" db="UniProtKB">
        <authorList>
            <consortium name="Ensembl"/>
        </authorList>
    </citation>
    <scope>IDENTIFICATION</scope>
</reference>
<evidence type="ECO:0000256" key="21">
    <source>
        <dbReference type="ARBA" id="ARBA00023242"/>
    </source>
</evidence>
<dbReference type="FunFam" id="3.30.200.20:FF:000129">
    <property type="entry name" value="Transient receptor potential cation channel, subfamily M, member 7"/>
    <property type="match status" value="1"/>
</dbReference>
<evidence type="ECO:0000256" key="23">
    <source>
        <dbReference type="ARBA" id="ARBA00025760"/>
    </source>
</evidence>
<feature type="region of interest" description="Disordered" evidence="32">
    <location>
        <begin position="547"/>
        <end position="606"/>
    </location>
</feature>
<evidence type="ECO:0000256" key="3">
    <source>
        <dbReference type="ARBA" id="ARBA00012513"/>
    </source>
</evidence>
<evidence type="ECO:0000256" key="2">
    <source>
        <dbReference type="ARBA" id="ARBA00004651"/>
    </source>
</evidence>
<dbReference type="GO" id="GO:0005524">
    <property type="term" value="F:ATP binding"/>
    <property type="evidence" value="ECO:0007669"/>
    <property type="project" value="UniProtKB-KW"/>
</dbReference>
<dbReference type="EC" id="2.7.11.1" evidence="3"/>
<keyword evidence="5" id="KW-1003">Cell membrane</keyword>
<feature type="transmembrane region" description="Helical" evidence="33">
    <location>
        <begin position="947"/>
        <end position="965"/>
    </location>
</feature>
<organism evidence="35 36">
    <name type="scientific">Astatotilapia calliptera</name>
    <name type="common">Eastern happy</name>
    <name type="synonym">Chromis callipterus</name>
    <dbReference type="NCBI Taxonomy" id="8154"/>
    <lineage>
        <taxon>Eukaryota</taxon>
        <taxon>Metazoa</taxon>
        <taxon>Chordata</taxon>
        <taxon>Craniata</taxon>
        <taxon>Vertebrata</taxon>
        <taxon>Euteleostomi</taxon>
        <taxon>Actinopterygii</taxon>
        <taxon>Neopterygii</taxon>
        <taxon>Teleostei</taxon>
        <taxon>Neoteleostei</taxon>
        <taxon>Acanthomorphata</taxon>
        <taxon>Ovalentaria</taxon>
        <taxon>Cichlomorphae</taxon>
        <taxon>Cichliformes</taxon>
        <taxon>Cichlidae</taxon>
        <taxon>African cichlids</taxon>
        <taxon>Pseudocrenilabrinae</taxon>
        <taxon>Haplochromini</taxon>
        <taxon>Astatotilapia</taxon>
    </lineage>
</organism>
<feature type="active site" description="Proton acceptor" evidence="29">
    <location>
        <position position="1723"/>
    </location>
</feature>
<keyword evidence="18 33" id="KW-1133">Transmembrane helix</keyword>
<evidence type="ECO:0000256" key="16">
    <source>
        <dbReference type="ARBA" id="ARBA00022837"/>
    </source>
</evidence>
<dbReference type="Gene3D" id="3.30.200.20">
    <property type="entry name" value="Phosphorylase Kinase, domain 1"/>
    <property type="match status" value="1"/>
</dbReference>
<dbReference type="Proteomes" id="UP000265100">
    <property type="component" value="Chromosome 1"/>
</dbReference>
<dbReference type="SUPFAM" id="SSF56112">
    <property type="entry name" value="Protein kinase-like (PK-like)"/>
    <property type="match status" value="1"/>
</dbReference>
<reference evidence="35" key="1">
    <citation type="submission" date="2018-05" db="EMBL/GenBank/DDBJ databases">
        <authorList>
            <person name="Datahose"/>
        </authorList>
    </citation>
    <scope>NUCLEOTIDE SEQUENCE</scope>
</reference>
<dbReference type="InterPro" id="IPR057366">
    <property type="entry name" value="TRPM-like"/>
</dbReference>
<dbReference type="GO" id="GO:0051262">
    <property type="term" value="P:protein tetramerization"/>
    <property type="evidence" value="ECO:0007669"/>
    <property type="project" value="InterPro"/>
</dbReference>
<evidence type="ECO:0000256" key="30">
    <source>
        <dbReference type="PIRSR" id="PIRSR629601-2"/>
    </source>
</evidence>
<dbReference type="InterPro" id="IPR032415">
    <property type="entry name" value="TRPM_tetra"/>
</dbReference>
<dbReference type="GeneTree" id="ENSGT00940000157091"/>
<feature type="binding site" evidence="31">
    <location>
        <position position="1766"/>
    </location>
    <ligand>
        <name>Zn(2+)</name>
        <dbReference type="ChEBI" id="CHEBI:29105"/>
    </ligand>
</feature>
<feature type="domain" description="Alpha-type protein kinase" evidence="34">
    <location>
        <begin position="1550"/>
        <end position="1780"/>
    </location>
</feature>
<evidence type="ECO:0000256" key="7">
    <source>
        <dbReference type="ARBA" id="ARBA00022553"/>
    </source>
</evidence>
<evidence type="ECO:0000256" key="13">
    <source>
        <dbReference type="ARBA" id="ARBA00022741"/>
    </source>
</evidence>
<keyword evidence="4" id="KW-0813">Transport</keyword>
<dbReference type="Pfam" id="PF16519">
    <property type="entry name" value="TRPM_tetra"/>
    <property type="match status" value="1"/>
</dbReference>
<keyword evidence="6" id="KW-0723">Serine/threonine-protein kinase</keyword>
<dbReference type="InterPro" id="IPR005821">
    <property type="entry name" value="Ion_trans_dom"/>
</dbReference>
<feature type="binding site" evidence="30">
    <location>
        <position position="1733"/>
    </location>
    <ligand>
        <name>ADP</name>
        <dbReference type="ChEBI" id="CHEBI:456216"/>
    </ligand>
</feature>
<evidence type="ECO:0000256" key="28">
    <source>
        <dbReference type="ARBA" id="ARBA00048679"/>
    </source>
</evidence>
<dbReference type="PANTHER" id="PTHR13800">
    <property type="entry name" value="TRANSIENT RECEPTOR POTENTIAL CATION CHANNEL, SUBFAMILY M, MEMBER 6"/>
    <property type="match status" value="1"/>
</dbReference>
<dbReference type="InterPro" id="IPR037162">
    <property type="entry name" value="TRPM_tetra_sf"/>
</dbReference>
<comment type="catalytic activity">
    <reaction evidence="28">
        <text>L-seryl-[protein] + ATP = O-phospho-L-seryl-[protein] + ADP + H(+)</text>
        <dbReference type="Rhea" id="RHEA:17989"/>
        <dbReference type="Rhea" id="RHEA-COMP:9863"/>
        <dbReference type="Rhea" id="RHEA-COMP:11604"/>
        <dbReference type="ChEBI" id="CHEBI:15378"/>
        <dbReference type="ChEBI" id="CHEBI:29999"/>
        <dbReference type="ChEBI" id="CHEBI:30616"/>
        <dbReference type="ChEBI" id="CHEBI:83421"/>
        <dbReference type="ChEBI" id="CHEBI:456216"/>
        <dbReference type="EC" id="2.7.11.1"/>
    </reaction>
</comment>
<dbReference type="FunFam" id="3.20.200.10:FF:000001">
    <property type="entry name" value="Transient receptor potential cation channel, subfamily M, member 7"/>
    <property type="match status" value="1"/>
</dbReference>
<dbReference type="Ensembl" id="ENSACLT00000058302.1">
    <property type="protein sequence ID" value="ENSACLP00000048653.1"/>
    <property type="gene ID" value="ENSACLG00000014038.2"/>
</dbReference>
<keyword evidence="20 33" id="KW-0472">Membrane</keyword>
<dbReference type="GO" id="GO:0004674">
    <property type="term" value="F:protein serine/threonine kinase activity"/>
    <property type="evidence" value="ECO:0007669"/>
    <property type="project" value="UniProtKB-KW"/>
</dbReference>
<evidence type="ECO:0000256" key="15">
    <source>
        <dbReference type="ARBA" id="ARBA00022833"/>
    </source>
</evidence>
<dbReference type="InterPro" id="IPR011009">
    <property type="entry name" value="Kinase-like_dom_sf"/>
</dbReference>
<feature type="region of interest" description="Disordered" evidence="32">
    <location>
        <begin position="1786"/>
        <end position="1815"/>
    </location>
</feature>
<feature type="binding site" evidence="31">
    <location>
        <position position="1709"/>
    </location>
    <ligand>
        <name>Zn(2+)</name>
        <dbReference type="ChEBI" id="CHEBI:29105"/>
    </ligand>
</feature>
<dbReference type="SMART" id="SM00811">
    <property type="entry name" value="Alpha_kinase"/>
    <property type="match status" value="1"/>
</dbReference>
<evidence type="ECO:0000313" key="36">
    <source>
        <dbReference type="Proteomes" id="UP000265100"/>
    </source>
</evidence>
<feature type="region of interest" description="Disordered" evidence="32">
    <location>
        <begin position="1309"/>
        <end position="1329"/>
    </location>
</feature>
<dbReference type="Gene3D" id="3.20.200.10">
    <property type="entry name" value="MHCK/EF2 kinase"/>
    <property type="match status" value="1"/>
</dbReference>
<dbReference type="Gene3D" id="1.20.5.1010">
    <property type="entry name" value="TRPM, tetramerisation domain"/>
    <property type="match status" value="1"/>
</dbReference>
<dbReference type="FunFam" id="1.20.5.1010:FF:000002">
    <property type="entry name" value="Transient receptor potential cation channel subfamily M member 7"/>
    <property type="match status" value="1"/>
</dbReference>
<evidence type="ECO:0000256" key="33">
    <source>
        <dbReference type="SAM" id="Phobius"/>
    </source>
</evidence>
<evidence type="ECO:0000256" key="32">
    <source>
        <dbReference type="SAM" id="MobiDB-lite"/>
    </source>
</evidence>
<dbReference type="InterPro" id="IPR041491">
    <property type="entry name" value="TRPM_SLOG"/>
</dbReference>
<evidence type="ECO:0000256" key="11">
    <source>
        <dbReference type="ARBA" id="ARBA00022692"/>
    </source>
</evidence>
<dbReference type="InterPro" id="IPR004166">
    <property type="entry name" value="a-kinase_dom"/>
</dbReference>
<evidence type="ECO:0000256" key="6">
    <source>
        <dbReference type="ARBA" id="ARBA00022527"/>
    </source>
</evidence>
<dbReference type="Pfam" id="PF25508">
    <property type="entry name" value="TRPM2"/>
    <property type="match status" value="2"/>
</dbReference>
<evidence type="ECO:0000256" key="22">
    <source>
        <dbReference type="ARBA" id="ARBA00023303"/>
    </source>
</evidence>
<keyword evidence="17 30" id="KW-0067">ATP-binding</keyword>
<feature type="transmembrane region" description="Helical" evidence="33">
    <location>
        <begin position="1113"/>
        <end position="1133"/>
    </location>
</feature>